<dbReference type="PROSITE" id="PS51340">
    <property type="entry name" value="MOSC"/>
    <property type="match status" value="1"/>
</dbReference>
<dbReference type="Proteomes" id="UP000235036">
    <property type="component" value="Unassembled WGS sequence"/>
</dbReference>
<dbReference type="AlphaFoldDB" id="A0A2N6K7Q8"/>
<evidence type="ECO:0000313" key="3">
    <source>
        <dbReference type="Proteomes" id="UP000235036"/>
    </source>
</evidence>
<reference evidence="2 3" key="1">
    <citation type="submission" date="2017-08" db="EMBL/GenBank/DDBJ databases">
        <title>Genomes of Fischerella (Mastigocladus) sp. strains.</title>
        <authorList>
            <person name="Miller S.R."/>
        </authorList>
    </citation>
    <scope>NUCLEOTIDE SEQUENCE [LARGE SCALE GENOMIC DNA]</scope>
    <source>
        <strain evidence="2 3">CCMEE 5323</strain>
    </source>
</reference>
<dbReference type="InterPro" id="IPR011037">
    <property type="entry name" value="Pyrv_Knase-like_insert_dom_sf"/>
</dbReference>
<name>A0A2N6K7Q8_FISMU</name>
<evidence type="ECO:0000259" key="1">
    <source>
        <dbReference type="PROSITE" id="PS51340"/>
    </source>
</evidence>
<sequence>MVDVKHLTMEELQASLDEIRQSPKDKGVLELIVRRPQNGEREVLEEGELDLLEGLVGDNWRTRGSSRTSDGSSHPDMQLNIMNSRVIALVAQDKNRWQLAGDQLFIDMDLSAENLPPGIQLAVGSAVIEVTNQPHNGCKKFVARFGLDAMKFVNSPVGKQLRLRGINAKVVQPGVIRVGDLVCCL</sequence>
<dbReference type="RefSeq" id="WP_016867483.1">
    <property type="nucleotide sequence ID" value="NZ_CAWNVR010000022.1"/>
</dbReference>
<keyword evidence="3" id="KW-1185">Reference proteome</keyword>
<dbReference type="GO" id="GO:0030170">
    <property type="term" value="F:pyridoxal phosphate binding"/>
    <property type="evidence" value="ECO:0007669"/>
    <property type="project" value="InterPro"/>
</dbReference>
<protein>
    <submittedName>
        <fullName evidence="2">MOSC domain-containing protein</fullName>
    </submittedName>
</protein>
<evidence type="ECO:0000313" key="2">
    <source>
        <dbReference type="EMBL" id="PLZ93140.1"/>
    </source>
</evidence>
<dbReference type="SUPFAM" id="SSF50800">
    <property type="entry name" value="PK beta-barrel domain-like"/>
    <property type="match status" value="1"/>
</dbReference>
<accession>A0A2N6K7Q8</accession>
<dbReference type="Pfam" id="PF03473">
    <property type="entry name" value="MOSC"/>
    <property type="match status" value="1"/>
</dbReference>
<dbReference type="InterPro" id="IPR005302">
    <property type="entry name" value="MoCF_Sase_C"/>
</dbReference>
<dbReference type="GO" id="GO:0003824">
    <property type="term" value="F:catalytic activity"/>
    <property type="evidence" value="ECO:0007669"/>
    <property type="project" value="InterPro"/>
</dbReference>
<dbReference type="PANTHER" id="PTHR30212:SF2">
    <property type="entry name" value="PROTEIN YIIM"/>
    <property type="match status" value="1"/>
</dbReference>
<gene>
    <name evidence="2" type="ORF">CEN44_03945</name>
</gene>
<organism evidence="2 3">
    <name type="scientific">Fischerella muscicola CCMEE 5323</name>
    <dbReference type="NCBI Taxonomy" id="2019572"/>
    <lineage>
        <taxon>Bacteria</taxon>
        <taxon>Bacillati</taxon>
        <taxon>Cyanobacteriota</taxon>
        <taxon>Cyanophyceae</taxon>
        <taxon>Nostocales</taxon>
        <taxon>Hapalosiphonaceae</taxon>
        <taxon>Fischerella</taxon>
    </lineage>
</organism>
<dbReference type="EMBL" id="NRQW01000082">
    <property type="protein sequence ID" value="PLZ93140.1"/>
    <property type="molecule type" value="Genomic_DNA"/>
</dbReference>
<dbReference type="InterPro" id="IPR052353">
    <property type="entry name" value="Benzoxazolinone_Detox_Enz"/>
</dbReference>
<dbReference type="Gene3D" id="2.40.33.20">
    <property type="entry name" value="PK beta-barrel domain-like"/>
    <property type="match status" value="1"/>
</dbReference>
<dbReference type="GO" id="GO:0030151">
    <property type="term" value="F:molybdenum ion binding"/>
    <property type="evidence" value="ECO:0007669"/>
    <property type="project" value="InterPro"/>
</dbReference>
<proteinExistence type="predicted"/>
<feature type="domain" description="MOSC" evidence="1">
    <location>
        <begin position="41"/>
        <end position="185"/>
    </location>
</feature>
<comment type="caution">
    <text evidence="2">The sequence shown here is derived from an EMBL/GenBank/DDBJ whole genome shotgun (WGS) entry which is preliminary data.</text>
</comment>
<dbReference type="PANTHER" id="PTHR30212">
    <property type="entry name" value="PROTEIN YIIM"/>
    <property type="match status" value="1"/>
</dbReference>